<reference evidence="2" key="1">
    <citation type="submission" date="2020-05" db="EMBL/GenBank/DDBJ databases">
        <authorList>
            <person name="Chiriac C."/>
            <person name="Salcher M."/>
            <person name="Ghai R."/>
            <person name="Kavagutti S V."/>
        </authorList>
    </citation>
    <scope>NUCLEOTIDE SEQUENCE</scope>
</reference>
<keyword evidence="1" id="KW-1133">Transmembrane helix</keyword>
<keyword evidence="1" id="KW-0472">Membrane</keyword>
<feature type="transmembrane region" description="Helical" evidence="1">
    <location>
        <begin position="82"/>
        <end position="99"/>
    </location>
</feature>
<dbReference type="EMBL" id="CAEZYZ010000030">
    <property type="protein sequence ID" value="CAB4740143.1"/>
    <property type="molecule type" value="Genomic_DNA"/>
</dbReference>
<proteinExistence type="predicted"/>
<dbReference type="AlphaFoldDB" id="A0A6J6SZL4"/>
<evidence type="ECO:0000256" key="1">
    <source>
        <dbReference type="SAM" id="Phobius"/>
    </source>
</evidence>
<gene>
    <name evidence="2" type="ORF">UFOPK2810_00281</name>
</gene>
<evidence type="ECO:0000313" key="2">
    <source>
        <dbReference type="EMBL" id="CAB4740143.1"/>
    </source>
</evidence>
<protein>
    <submittedName>
        <fullName evidence="2">Unannotated protein</fullName>
    </submittedName>
</protein>
<feature type="transmembrane region" description="Helical" evidence="1">
    <location>
        <begin position="39"/>
        <end position="62"/>
    </location>
</feature>
<keyword evidence="1" id="KW-0812">Transmembrane</keyword>
<feature type="transmembrane region" description="Helical" evidence="1">
    <location>
        <begin position="106"/>
        <end position="124"/>
    </location>
</feature>
<name>A0A6J6SZL4_9ZZZZ</name>
<sequence>MSTSNGRHSMVSAILTDNEITSAATPEAERVSGASLVGLWLLIPTALGAVAYALLGIVSMIAASTELNAPADLTAAPAVISWQWWLGVTLALQVIYWMLIAPKRLAGLWAIIPVISLIPTFFIARDALLERSTRSSVAADPGYGSDAGPGKAIWIEPDT</sequence>
<accession>A0A6J6SZL4</accession>
<organism evidence="2">
    <name type="scientific">freshwater metagenome</name>
    <dbReference type="NCBI Taxonomy" id="449393"/>
    <lineage>
        <taxon>unclassified sequences</taxon>
        <taxon>metagenomes</taxon>
        <taxon>ecological metagenomes</taxon>
    </lineage>
</organism>